<keyword evidence="5 6" id="KW-0408">Iron</keyword>
<evidence type="ECO:0000256" key="3">
    <source>
        <dbReference type="ARBA" id="ARBA00022723"/>
    </source>
</evidence>
<dbReference type="InterPro" id="IPR002403">
    <property type="entry name" value="Cyt_P450_E_grp-IV"/>
</dbReference>
<dbReference type="InterPro" id="IPR001128">
    <property type="entry name" value="Cyt_P450"/>
</dbReference>
<dbReference type="Proteomes" id="UP001383192">
    <property type="component" value="Unassembled WGS sequence"/>
</dbReference>
<keyword evidence="6 7" id="KW-0349">Heme</keyword>
<sequence>MESLPTYAGYTLLVLIVYRLIHSYVQYRQSPLRKIPTVGYSSPILSYISAFRLFLRSREIIHEGYTKYHGHAFKIAQVNGWLVIVSGPKLIEDIKRAPDDYLSLRFAADEALQARWQIGDYRHDHDFYRVNAIRNKITRDIVPRFSDVRDEIQAAFADEIPIKSDEWVKIRVMEMARRVVSRTSNRLFVGLPLCRDPDYRDLNIEFTVDIMIASNILQLLPQFMKPFVSKLVSNIPKQMRRGVRLLSPLIQDRLDKEAEYGKDWPGKPDDLISWLIDSAPPSQKNVEDLALQILVINFGAIHTTGIAFTSTFYYLACHPELHDFLREEIESIVEEEGWTKSAVAKMHKLDSVLKEAQRLAGNGVTAMNRLVLKDFTFSDGTTVPAGTFITAATNATHNDEVCVIRIISKPDIIYSYAQQNVYPNANEYQGFRFAEIKSEEGEELGQNMVKPNPEYVIFGYGKHACPGRFFAVNELKSMLAHCLLNYDFKFEDGRTEPPAPTWIGMAIIPDQTAEVAFRARRRK</sequence>
<dbReference type="InterPro" id="IPR017972">
    <property type="entry name" value="Cyt_P450_CS"/>
</dbReference>
<evidence type="ECO:0000313" key="8">
    <source>
        <dbReference type="EMBL" id="KAK7045463.1"/>
    </source>
</evidence>
<evidence type="ECO:0000313" key="9">
    <source>
        <dbReference type="Proteomes" id="UP001383192"/>
    </source>
</evidence>
<protein>
    <recommendedName>
        <fullName evidence="10">Cytochrome P450</fullName>
    </recommendedName>
</protein>
<dbReference type="AlphaFoldDB" id="A0AAW0D214"/>
<organism evidence="8 9">
    <name type="scientific">Paramarasmius palmivorus</name>
    <dbReference type="NCBI Taxonomy" id="297713"/>
    <lineage>
        <taxon>Eukaryota</taxon>
        <taxon>Fungi</taxon>
        <taxon>Dikarya</taxon>
        <taxon>Basidiomycota</taxon>
        <taxon>Agaricomycotina</taxon>
        <taxon>Agaricomycetes</taxon>
        <taxon>Agaricomycetidae</taxon>
        <taxon>Agaricales</taxon>
        <taxon>Marasmiineae</taxon>
        <taxon>Marasmiaceae</taxon>
        <taxon>Paramarasmius</taxon>
    </lineage>
</organism>
<keyword evidence="4 7" id="KW-0560">Oxidoreductase</keyword>
<dbReference type="GO" id="GO:0020037">
    <property type="term" value="F:heme binding"/>
    <property type="evidence" value="ECO:0007669"/>
    <property type="project" value="InterPro"/>
</dbReference>
<dbReference type="PANTHER" id="PTHR46206">
    <property type="entry name" value="CYTOCHROME P450"/>
    <property type="match status" value="1"/>
</dbReference>
<feature type="binding site" description="axial binding residue" evidence="6">
    <location>
        <position position="465"/>
    </location>
    <ligand>
        <name>heme</name>
        <dbReference type="ChEBI" id="CHEBI:30413"/>
    </ligand>
    <ligandPart>
        <name>Fe</name>
        <dbReference type="ChEBI" id="CHEBI:18248"/>
    </ligandPart>
</feature>
<evidence type="ECO:0000256" key="4">
    <source>
        <dbReference type="ARBA" id="ARBA00023002"/>
    </source>
</evidence>
<dbReference type="Gene3D" id="1.10.630.10">
    <property type="entry name" value="Cytochrome P450"/>
    <property type="match status" value="1"/>
</dbReference>
<comment type="similarity">
    <text evidence="2 7">Belongs to the cytochrome P450 family.</text>
</comment>
<dbReference type="Pfam" id="PF00067">
    <property type="entry name" value="p450"/>
    <property type="match status" value="2"/>
</dbReference>
<dbReference type="GO" id="GO:0004497">
    <property type="term" value="F:monooxygenase activity"/>
    <property type="evidence" value="ECO:0007669"/>
    <property type="project" value="UniProtKB-KW"/>
</dbReference>
<evidence type="ECO:0000256" key="6">
    <source>
        <dbReference type="PIRSR" id="PIRSR602403-1"/>
    </source>
</evidence>
<dbReference type="GO" id="GO:0016705">
    <property type="term" value="F:oxidoreductase activity, acting on paired donors, with incorporation or reduction of molecular oxygen"/>
    <property type="evidence" value="ECO:0007669"/>
    <property type="project" value="InterPro"/>
</dbReference>
<dbReference type="PROSITE" id="PS00086">
    <property type="entry name" value="CYTOCHROME_P450"/>
    <property type="match status" value="1"/>
</dbReference>
<dbReference type="GO" id="GO:0005506">
    <property type="term" value="F:iron ion binding"/>
    <property type="evidence" value="ECO:0007669"/>
    <property type="project" value="InterPro"/>
</dbReference>
<accession>A0AAW0D214</accession>
<dbReference type="SUPFAM" id="SSF48264">
    <property type="entry name" value="Cytochrome P450"/>
    <property type="match status" value="1"/>
</dbReference>
<dbReference type="CDD" id="cd11041">
    <property type="entry name" value="CYP503A1-like"/>
    <property type="match status" value="1"/>
</dbReference>
<keyword evidence="7" id="KW-0503">Monooxygenase</keyword>
<reference evidence="8 9" key="1">
    <citation type="submission" date="2024-01" db="EMBL/GenBank/DDBJ databases">
        <title>A draft genome for a cacao thread blight-causing isolate of Paramarasmius palmivorus.</title>
        <authorList>
            <person name="Baruah I.K."/>
            <person name="Bukari Y."/>
            <person name="Amoako-Attah I."/>
            <person name="Meinhardt L.W."/>
            <person name="Bailey B.A."/>
            <person name="Cohen S.P."/>
        </authorList>
    </citation>
    <scope>NUCLEOTIDE SEQUENCE [LARGE SCALE GENOMIC DNA]</scope>
    <source>
        <strain evidence="8 9">GH-12</strain>
    </source>
</reference>
<evidence type="ECO:0000256" key="1">
    <source>
        <dbReference type="ARBA" id="ARBA00001971"/>
    </source>
</evidence>
<keyword evidence="9" id="KW-1185">Reference proteome</keyword>
<dbReference type="PRINTS" id="PR00465">
    <property type="entry name" value="EP450IV"/>
</dbReference>
<dbReference type="EMBL" id="JAYKXP010000025">
    <property type="protein sequence ID" value="KAK7045463.1"/>
    <property type="molecule type" value="Genomic_DNA"/>
</dbReference>
<evidence type="ECO:0000256" key="5">
    <source>
        <dbReference type="ARBA" id="ARBA00023004"/>
    </source>
</evidence>
<comment type="cofactor">
    <cofactor evidence="1 6">
        <name>heme</name>
        <dbReference type="ChEBI" id="CHEBI:30413"/>
    </cofactor>
</comment>
<name>A0AAW0D214_9AGAR</name>
<evidence type="ECO:0000256" key="2">
    <source>
        <dbReference type="ARBA" id="ARBA00010617"/>
    </source>
</evidence>
<dbReference type="InterPro" id="IPR036396">
    <property type="entry name" value="Cyt_P450_sf"/>
</dbReference>
<evidence type="ECO:0008006" key="10">
    <source>
        <dbReference type="Google" id="ProtNLM"/>
    </source>
</evidence>
<comment type="caution">
    <text evidence="8">The sequence shown here is derived from an EMBL/GenBank/DDBJ whole genome shotgun (WGS) entry which is preliminary data.</text>
</comment>
<keyword evidence="3 6" id="KW-0479">Metal-binding</keyword>
<gene>
    <name evidence="8" type="ORF">VNI00_007716</name>
</gene>
<proteinExistence type="inferred from homology"/>
<evidence type="ECO:0000256" key="7">
    <source>
        <dbReference type="RuleBase" id="RU000461"/>
    </source>
</evidence>